<evidence type="ECO:0000256" key="6">
    <source>
        <dbReference type="SAM" id="Phobius"/>
    </source>
</evidence>
<dbReference type="InterPro" id="IPR000064">
    <property type="entry name" value="NLP_P60_dom"/>
</dbReference>
<feature type="region of interest" description="Disordered" evidence="5">
    <location>
        <begin position="1"/>
        <end position="94"/>
    </location>
</feature>
<feature type="compositionally biased region" description="Basic and acidic residues" evidence="5">
    <location>
        <begin position="33"/>
        <end position="44"/>
    </location>
</feature>
<keyword evidence="2" id="KW-0645">Protease</keyword>
<dbReference type="Gene3D" id="3.90.1720.10">
    <property type="entry name" value="endopeptidase domain like (from Nostoc punctiforme)"/>
    <property type="match status" value="1"/>
</dbReference>
<gene>
    <name evidence="8" type="ORF">MM35RIKEN_12540</name>
</gene>
<dbReference type="RefSeq" id="WP_212820256.1">
    <property type="nucleotide sequence ID" value="NZ_AP023415.1"/>
</dbReference>
<evidence type="ECO:0000256" key="1">
    <source>
        <dbReference type="ARBA" id="ARBA00007074"/>
    </source>
</evidence>
<organism evidence="8 9">
    <name type="scientific">Vescimonas fastidiosa</name>
    <dbReference type="NCBI Taxonomy" id="2714353"/>
    <lineage>
        <taxon>Bacteria</taxon>
        <taxon>Bacillati</taxon>
        <taxon>Bacillota</taxon>
        <taxon>Clostridia</taxon>
        <taxon>Eubacteriales</taxon>
        <taxon>Oscillospiraceae</taxon>
        <taxon>Vescimonas</taxon>
    </lineage>
</organism>
<keyword evidence="6" id="KW-0812">Transmembrane</keyword>
<name>A0A810PYB6_9FIRM</name>
<keyword evidence="4" id="KW-0788">Thiol protease</keyword>
<dbReference type="Proteomes" id="UP000681343">
    <property type="component" value="Chromosome"/>
</dbReference>
<dbReference type="KEGG" id="vfa:MM35RIKEN_12540"/>
<evidence type="ECO:0000256" key="4">
    <source>
        <dbReference type="ARBA" id="ARBA00022807"/>
    </source>
</evidence>
<dbReference type="InterPro" id="IPR038765">
    <property type="entry name" value="Papain-like_cys_pep_sf"/>
</dbReference>
<evidence type="ECO:0000256" key="2">
    <source>
        <dbReference type="ARBA" id="ARBA00022670"/>
    </source>
</evidence>
<feature type="transmembrane region" description="Helical" evidence="6">
    <location>
        <begin position="128"/>
        <end position="152"/>
    </location>
</feature>
<protein>
    <recommendedName>
        <fullName evidence="7">NlpC/P60 domain-containing protein</fullName>
    </recommendedName>
</protein>
<keyword evidence="6" id="KW-1133">Transmembrane helix</keyword>
<dbReference type="GO" id="GO:0006508">
    <property type="term" value="P:proteolysis"/>
    <property type="evidence" value="ECO:0007669"/>
    <property type="project" value="UniProtKB-KW"/>
</dbReference>
<feature type="domain" description="NlpC/P60" evidence="7">
    <location>
        <begin position="182"/>
        <end position="337"/>
    </location>
</feature>
<keyword evidence="6" id="KW-0472">Membrane</keyword>
<evidence type="ECO:0000256" key="3">
    <source>
        <dbReference type="ARBA" id="ARBA00022801"/>
    </source>
</evidence>
<evidence type="ECO:0000256" key="5">
    <source>
        <dbReference type="SAM" id="MobiDB-lite"/>
    </source>
</evidence>
<feature type="compositionally biased region" description="Basic residues" evidence="5">
    <location>
        <begin position="82"/>
        <end position="94"/>
    </location>
</feature>
<dbReference type="GO" id="GO:0008234">
    <property type="term" value="F:cysteine-type peptidase activity"/>
    <property type="evidence" value="ECO:0007669"/>
    <property type="project" value="UniProtKB-KW"/>
</dbReference>
<sequence>MRDVKTRAAMEQPKTRQQNAMPRAAVRILQRRYAQEKRERKPEEYATEQVQQGAADAAQMAVSVHRAPQKMPPTTSTGPQRGAKRRTQRMAQRRMLQRTKSVAHKAGQELERVAQAVGRTVRSGFGGIAAAGGGVVLVLLLALPLLAAVVSLSPAGIVADGRTVEPTGAALEAWERLPEDLSVERRMVVTYALALVDKVDYFWGGKSLVLGWDDRWGEMMEVTAEGDDTTGTERPYGLDCSGFVDWAFYNASGGSYIPGQGGGAAAQHGQCADIPWEEVQPGDLVFYPEDDHVGIAAGRDGQGRLLVVHCAAGVGWVTLSCSNGFTQAARPGWYGEE</sequence>
<reference evidence="8" key="1">
    <citation type="submission" date="2020-09" db="EMBL/GenBank/DDBJ databases">
        <title>New species isolated from human feces.</title>
        <authorList>
            <person name="Kitahara M."/>
            <person name="Shigeno Y."/>
            <person name="Shime M."/>
            <person name="Matsumoto Y."/>
            <person name="Nakamura S."/>
            <person name="Motooka D."/>
            <person name="Fukuoka S."/>
            <person name="Nishikawa H."/>
            <person name="Benno Y."/>
        </authorList>
    </citation>
    <scope>NUCLEOTIDE SEQUENCE</scope>
    <source>
        <strain evidence="8">MM35</strain>
    </source>
</reference>
<evidence type="ECO:0000313" key="9">
    <source>
        <dbReference type="Proteomes" id="UP000681343"/>
    </source>
</evidence>
<evidence type="ECO:0000313" key="8">
    <source>
        <dbReference type="EMBL" id="BCK79062.1"/>
    </source>
</evidence>
<dbReference type="EMBL" id="AP023415">
    <property type="protein sequence ID" value="BCK79062.1"/>
    <property type="molecule type" value="Genomic_DNA"/>
</dbReference>
<proteinExistence type="inferred from homology"/>
<dbReference type="PROSITE" id="PS51935">
    <property type="entry name" value="NLPC_P60"/>
    <property type="match status" value="1"/>
</dbReference>
<accession>A0A810PYB6</accession>
<evidence type="ECO:0000259" key="7">
    <source>
        <dbReference type="PROSITE" id="PS51935"/>
    </source>
</evidence>
<comment type="similarity">
    <text evidence="1">Belongs to the peptidase C40 family.</text>
</comment>
<keyword evidence="9" id="KW-1185">Reference proteome</keyword>
<keyword evidence="3" id="KW-0378">Hydrolase</keyword>
<dbReference type="AlphaFoldDB" id="A0A810PYB6"/>
<dbReference type="Pfam" id="PF00877">
    <property type="entry name" value="NLPC_P60"/>
    <property type="match status" value="1"/>
</dbReference>
<dbReference type="SUPFAM" id="SSF54001">
    <property type="entry name" value="Cysteine proteinases"/>
    <property type="match status" value="1"/>
</dbReference>